<dbReference type="GO" id="GO:0004364">
    <property type="term" value="F:glutathione transferase activity"/>
    <property type="evidence" value="ECO:0007669"/>
    <property type="project" value="UniProtKB-UniRule"/>
</dbReference>
<keyword evidence="3" id="KW-1185">Reference proteome</keyword>
<comment type="catalytic activity">
    <reaction evidence="1">
        <text>RX + glutathione = an S-substituted glutathione + a halide anion + H(+)</text>
        <dbReference type="Rhea" id="RHEA:16437"/>
        <dbReference type="ChEBI" id="CHEBI:15378"/>
        <dbReference type="ChEBI" id="CHEBI:16042"/>
        <dbReference type="ChEBI" id="CHEBI:17792"/>
        <dbReference type="ChEBI" id="CHEBI:57925"/>
        <dbReference type="ChEBI" id="CHEBI:90779"/>
        <dbReference type="EC" id="2.5.1.18"/>
    </reaction>
</comment>
<evidence type="ECO:0000256" key="1">
    <source>
        <dbReference type="RuleBase" id="RU369102"/>
    </source>
</evidence>
<keyword evidence="1" id="KW-0963">Cytoplasm</keyword>
<protein>
    <recommendedName>
        <fullName evidence="1">Glutathione S-transferase</fullName>
        <ecNumber evidence="1">2.5.1.18</ecNumber>
    </recommendedName>
</protein>
<dbReference type="InterPro" id="IPR036249">
    <property type="entry name" value="Thioredoxin-like_sf"/>
</dbReference>
<dbReference type="Proteomes" id="UP000036987">
    <property type="component" value="Unassembled WGS sequence"/>
</dbReference>
<comment type="caution">
    <text evidence="2">The sequence shown here is derived from an EMBL/GenBank/DDBJ whole genome shotgun (WGS) entry which is preliminary data.</text>
</comment>
<gene>
    <name evidence="2" type="ORF">ZOSMA_152G00110</name>
</gene>
<dbReference type="STRING" id="29655.A0A0K9PVW2"/>
<dbReference type="Gene3D" id="3.40.30.10">
    <property type="entry name" value="Glutaredoxin"/>
    <property type="match status" value="1"/>
</dbReference>
<dbReference type="SUPFAM" id="SSF52833">
    <property type="entry name" value="Thioredoxin-like"/>
    <property type="match status" value="1"/>
</dbReference>
<evidence type="ECO:0000313" key="2">
    <source>
        <dbReference type="EMBL" id="KMZ73158.1"/>
    </source>
</evidence>
<comment type="subcellular location">
    <subcellularLocation>
        <location evidence="1">Cytoplasm</location>
        <location evidence="1">Cytosol</location>
    </subcellularLocation>
</comment>
<dbReference type="OrthoDB" id="4951845at2759"/>
<dbReference type="GO" id="GO:0005829">
    <property type="term" value="C:cytosol"/>
    <property type="evidence" value="ECO:0007669"/>
    <property type="project" value="UniProtKB-SubCell"/>
</dbReference>
<reference evidence="3" key="1">
    <citation type="journal article" date="2016" name="Nature">
        <title>The genome of the seagrass Zostera marina reveals angiosperm adaptation to the sea.</title>
        <authorList>
            <person name="Olsen J.L."/>
            <person name="Rouze P."/>
            <person name="Verhelst B."/>
            <person name="Lin Y.-C."/>
            <person name="Bayer T."/>
            <person name="Collen J."/>
            <person name="Dattolo E."/>
            <person name="De Paoli E."/>
            <person name="Dittami S."/>
            <person name="Maumus F."/>
            <person name="Michel G."/>
            <person name="Kersting A."/>
            <person name="Lauritano C."/>
            <person name="Lohaus R."/>
            <person name="Toepel M."/>
            <person name="Tonon T."/>
            <person name="Vanneste K."/>
            <person name="Amirebrahimi M."/>
            <person name="Brakel J."/>
            <person name="Bostroem C."/>
            <person name="Chovatia M."/>
            <person name="Grimwood J."/>
            <person name="Jenkins J.W."/>
            <person name="Jueterbock A."/>
            <person name="Mraz A."/>
            <person name="Stam W.T."/>
            <person name="Tice H."/>
            <person name="Bornberg-Bauer E."/>
            <person name="Green P.J."/>
            <person name="Pearson G.A."/>
            <person name="Procaccini G."/>
            <person name="Duarte C.M."/>
            <person name="Schmutz J."/>
            <person name="Reusch T.B.H."/>
            <person name="Van de Peer Y."/>
        </authorList>
    </citation>
    <scope>NUCLEOTIDE SEQUENCE [LARGE SCALE GENOMIC DNA]</scope>
    <source>
        <strain evidence="3">cv. Finnish</strain>
    </source>
</reference>
<name>A0A0K9PVW2_ZOSMR</name>
<sequence>MIKATELGMKVIGRGGSPFVIRIRIALNIKGVLYEFLDEDIRGNKGGDSSDVLFIHAGNEITESYKIVQYIDETWTNVDKPSILPTDMYDSIVQTLWVKFIDDKTYTVYDNYTQTLPKTKDVKRSGLR</sequence>
<comment type="function">
    <text evidence="1">Is involved in the conjugation of reduced glutathione to a wide number of exogenous and endogenous hydrophobic electrophiles.</text>
</comment>
<organism evidence="2 3">
    <name type="scientific">Zostera marina</name>
    <name type="common">Eelgrass</name>
    <dbReference type="NCBI Taxonomy" id="29655"/>
    <lineage>
        <taxon>Eukaryota</taxon>
        <taxon>Viridiplantae</taxon>
        <taxon>Streptophyta</taxon>
        <taxon>Embryophyta</taxon>
        <taxon>Tracheophyta</taxon>
        <taxon>Spermatophyta</taxon>
        <taxon>Magnoliopsida</taxon>
        <taxon>Liliopsida</taxon>
        <taxon>Zosteraceae</taxon>
        <taxon>Zostera</taxon>
    </lineage>
</organism>
<dbReference type="AlphaFoldDB" id="A0A0K9PVW2"/>
<dbReference type="PANTHER" id="PTHR11260">
    <property type="entry name" value="GLUTATHIONE S-TRANSFERASE, GST, SUPERFAMILY, GST DOMAIN CONTAINING"/>
    <property type="match status" value="1"/>
</dbReference>
<dbReference type="EMBL" id="LFYR01000599">
    <property type="protein sequence ID" value="KMZ73158.1"/>
    <property type="molecule type" value="Genomic_DNA"/>
</dbReference>
<keyword evidence="1 2" id="KW-0808">Transferase</keyword>
<comment type="similarity">
    <text evidence="1">Belongs to the GST superfamily.</text>
</comment>
<proteinExistence type="inferred from homology"/>
<dbReference type="PANTHER" id="PTHR11260:SF773">
    <property type="entry name" value="GLUTATHIONE S-TRANSFERASE U26"/>
    <property type="match status" value="1"/>
</dbReference>
<dbReference type="EC" id="2.5.1.18" evidence="1"/>
<dbReference type="InterPro" id="IPR045073">
    <property type="entry name" value="Omega/Tau-like"/>
</dbReference>
<accession>A0A0K9PVW2</accession>
<evidence type="ECO:0000313" key="3">
    <source>
        <dbReference type="Proteomes" id="UP000036987"/>
    </source>
</evidence>